<keyword evidence="2" id="KW-0092">Biotin</keyword>
<gene>
    <name evidence="5" type="ORF">D2L64_09115</name>
</gene>
<name>A0A418MX71_9ACTN</name>
<keyword evidence="1 5" id="KW-0436">Ligase</keyword>
<dbReference type="Pfam" id="PF02237">
    <property type="entry name" value="BPL_C"/>
    <property type="match status" value="1"/>
</dbReference>
<evidence type="ECO:0000313" key="6">
    <source>
        <dbReference type="Proteomes" id="UP000283832"/>
    </source>
</evidence>
<dbReference type="Gene3D" id="2.30.30.100">
    <property type="match status" value="1"/>
</dbReference>
<dbReference type="Pfam" id="PF03099">
    <property type="entry name" value="BPL_LplA_LipB"/>
    <property type="match status" value="1"/>
</dbReference>
<dbReference type="GO" id="GO:0005737">
    <property type="term" value="C:cytoplasm"/>
    <property type="evidence" value="ECO:0007669"/>
    <property type="project" value="TreeGrafter"/>
</dbReference>
<evidence type="ECO:0000256" key="1">
    <source>
        <dbReference type="ARBA" id="ARBA00022598"/>
    </source>
</evidence>
<dbReference type="InterPro" id="IPR045864">
    <property type="entry name" value="aa-tRNA-synth_II/BPL/LPL"/>
</dbReference>
<dbReference type="CDD" id="cd16442">
    <property type="entry name" value="BPL"/>
    <property type="match status" value="1"/>
</dbReference>
<feature type="domain" description="BPL/LPL catalytic" evidence="4">
    <location>
        <begin position="32"/>
        <end position="222"/>
    </location>
</feature>
<dbReference type="PANTHER" id="PTHR12835:SF5">
    <property type="entry name" value="BIOTIN--PROTEIN LIGASE"/>
    <property type="match status" value="1"/>
</dbReference>
<reference evidence="5 6" key="1">
    <citation type="submission" date="2018-08" db="EMBL/GenBank/DDBJ databases">
        <title>Jishengella sp. nov., isolated from a root of Azadirachta indica A. Juss. var. siamensis Valenton.</title>
        <authorList>
            <person name="Kuncharoen N."/>
            <person name="Tanasupawat S."/>
            <person name="Kudo T."/>
            <person name="Ohkuma M."/>
        </authorList>
    </citation>
    <scope>NUCLEOTIDE SEQUENCE [LARGE SCALE GENOMIC DNA]</scope>
    <source>
        <strain evidence="5 6">AZ1-13</strain>
    </source>
</reference>
<evidence type="ECO:0000259" key="4">
    <source>
        <dbReference type="PROSITE" id="PS51733"/>
    </source>
</evidence>
<dbReference type="EMBL" id="QXEC01000006">
    <property type="protein sequence ID" value="RIV39463.1"/>
    <property type="molecule type" value="Genomic_DNA"/>
</dbReference>
<evidence type="ECO:0000256" key="2">
    <source>
        <dbReference type="ARBA" id="ARBA00023267"/>
    </source>
</evidence>
<dbReference type="PROSITE" id="PS51733">
    <property type="entry name" value="BPL_LPL_CATALYTIC"/>
    <property type="match status" value="1"/>
</dbReference>
<dbReference type="InterPro" id="IPR003142">
    <property type="entry name" value="BPL_C"/>
</dbReference>
<dbReference type="NCBIfam" id="TIGR00121">
    <property type="entry name" value="birA_ligase"/>
    <property type="match status" value="1"/>
</dbReference>
<dbReference type="GO" id="GO:0004077">
    <property type="term" value="F:biotin--[biotin carboxyl-carrier protein] ligase activity"/>
    <property type="evidence" value="ECO:0007669"/>
    <property type="project" value="UniProtKB-EC"/>
</dbReference>
<dbReference type="Proteomes" id="UP000283832">
    <property type="component" value="Unassembled WGS sequence"/>
</dbReference>
<dbReference type="RefSeq" id="WP_119574322.1">
    <property type="nucleotide sequence ID" value="NZ_QXEC01000006.1"/>
</dbReference>
<dbReference type="EC" id="6.3.4.15" evidence="3"/>
<dbReference type="InterPro" id="IPR004143">
    <property type="entry name" value="BPL_LPL_catalytic"/>
</dbReference>
<accession>A0A418MX71</accession>
<evidence type="ECO:0000256" key="3">
    <source>
        <dbReference type="ARBA" id="ARBA00024227"/>
    </source>
</evidence>
<keyword evidence="6" id="KW-1185">Reference proteome</keyword>
<proteinExistence type="predicted"/>
<sequence length="294" mass="30747">MPDSPYTDLDRPPLSAARLRRALVAPYGPWARLELRVETGSTNADVAEAARAGEPEGLVVVAERQTAGRGRRGRVWQSPPRAGIATSVLLRPGVAAPERGWSAAPPAGYGWLPLLAGVALVEAVTRLAELEASLKWPNDLLVDGAKCAGILAEAVPGPTPADPPAVVLGIGLNVTLRADELPEHPTGLPATSLQLAGAAATDRDPLLRALLRSLADWYARWRDAGGDASASGLREAYLQVCDTVGREVRALLPDGTTLTGTATTVDTDGHLLLTTPSPTPTTHSLPAADLLHLR</sequence>
<comment type="caution">
    <text evidence="5">The sequence shown here is derived from an EMBL/GenBank/DDBJ whole genome shotgun (WGS) entry which is preliminary data.</text>
</comment>
<dbReference type="SUPFAM" id="SSF55681">
    <property type="entry name" value="Class II aaRS and biotin synthetases"/>
    <property type="match status" value="1"/>
</dbReference>
<dbReference type="AlphaFoldDB" id="A0A418MX71"/>
<dbReference type="InterPro" id="IPR004408">
    <property type="entry name" value="Biotin_CoA_COase_ligase"/>
</dbReference>
<evidence type="ECO:0000313" key="5">
    <source>
        <dbReference type="EMBL" id="RIV39463.1"/>
    </source>
</evidence>
<dbReference type="Gene3D" id="3.30.930.10">
    <property type="entry name" value="Bira Bifunctional Protein, Domain 2"/>
    <property type="match status" value="1"/>
</dbReference>
<dbReference type="PANTHER" id="PTHR12835">
    <property type="entry name" value="BIOTIN PROTEIN LIGASE"/>
    <property type="match status" value="1"/>
</dbReference>
<dbReference type="OrthoDB" id="9807064at2"/>
<protein>
    <recommendedName>
        <fullName evidence="3">biotin--[biotin carboxyl-carrier protein] ligase</fullName>
        <ecNumber evidence="3">6.3.4.15</ecNumber>
    </recommendedName>
</protein>
<organism evidence="5 6">
    <name type="scientific">Micromonospora radicis</name>
    <dbReference type="NCBI Taxonomy" id="1894971"/>
    <lineage>
        <taxon>Bacteria</taxon>
        <taxon>Bacillati</taxon>
        <taxon>Actinomycetota</taxon>
        <taxon>Actinomycetes</taxon>
        <taxon>Micromonosporales</taxon>
        <taxon>Micromonosporaceae</taxon>
        <taxon>Micromonospora</taxon>
    </lineage>
</organism>